<accession>A0A834SQD0</accession>
<keyword evidence="1" id="KW-0732">Signal</keyword>
<sequence length="96" mass="10524">MISNLFLIIFLIVSVGAAVETRKLDETTTVPATPDGGSKCTPCEKPVVKILSSAASGGVPLHHRTAGELVSRRREFQRCRPPELRRRLADSRWIVG</sequence>
<keyword evidence="3" id="KW-1185">Reference proteome</keyword>
<reference evidence="2" key="1">
    <citation type="submission" date="2020-09" db="EMBL/GenBank/DDBJ databases">
        <title>Genome-Enabled Discovery of Anthraquinone Biosynthesis in Senna tora.</title>
        <authorList>
            <person name="Kang S.-H."/>
            <person name="Pandey R.P."/>
            <person name="Lee C.-M."/>
            <person name="Sim J.-S."/>
            <person name="Jeong J.-T."/>
            <person name="Choi B.-S."/>
            <person name="Jung M."/>
            <person name="Ginzburg D."/>
            <person name="Zhao K."/>
            <person name="Won S.Y."/>
            <person name="Oh T.-J."/>
            <person name="Yu Y."/>
            <person name="Kim N.-H."/>
            <person name="Lee O.R."/>
            <person name="Lee T.-H."/>
            <person name="Bashyal P."/>
            <person name="Kim T.-S."/>
            <person name="Lee W.-H."/>
            <person name="Kawkins C."/>
            <person name="Kim C.-K."/>
            <person name="Kim J.S."/>
            <person name="Ahn B.O."/>
            <person name="Rhee S.Y."/>
            <person name="Sohng J.K."/>
        </authorList>
    </citation>
    <scope>NUCLEOTIDE SEQUENCE</scope>
    <source>
        <tissue evidence="2">Leaf</tissue>
    </source>
</reference>
<feature type="chain" id="PRO_5032907990" evidence="1">
    <location>
        <begin position="19"/>
        <end position="96"/>
    </location>
</feature>
<evidence type="ECO:0000313" key="3">
    <source>
        <dbReference type="Proteomes" id="UP000634136"/>
    </source>
</evidence>
<evidence type="ECO:0000313" key="2">
    <source>
        <dbReference type="EMBL" id="KAF7808763.1"/>
    </source>
</evidence>
<feature type="signal peptide" evidence="1">
    <location>
        <begin position="1"/>
        <end position="18"/>
    </location>
</feature>
<comment type="caution">
    <text evidence="2">The sequence shown here is derived from an EMBL/GenBank/DDBJ whole genome shotgun (WGS) entry which is preliminary data.</text>
</comment>
<protein>
    <submittedName>
        <fullName evidence="2">Uncharacterized protein</fullName>
    </submittedName>
</protein>
<evidence type="ECO:0000256" key="1">
    <source>
        <dbReference type="SAM" id="SignalP"/>
    </source>
</evidence>
<name>A0A834SQD0_9FABA</name>
<gene>
    <name evidence="2" type="ORF">G2W53_035506</name>
</gene>
<organism evidence="2 3">
    <name type="scientific">Senna tora</name>
    <dbReference type="NCBI Taxonomy" id="362788"/>
    <lineage>
        <taxon>Eukaryota</taxon>
        <taxon>Viridiplantae</taxon>
        <taxon>Streptophyta</taxon>
        <taxon>Embryophyta</taxon>
        <taxon>Tracheophyta</taxon>
        <taxon>Spermatophyta</taxon>
        <taxon>Magnoliopsida</taxon>
        <taxon>eudicotyledons</taxon>
        <taxon>Gunneridae</taxon>
        <taxon>Pentapetalae</taxon>
        <taxon>rosids</taxon>
        <taxon>fabids</taxon>
        <taxon>Fabales</taxon>
        <taxon>Fabaceae</taxon>
        <taxon>Caesalpinioideae</taxon>
        <taxon>Cassia clade</taxon>
        <taxon>Senna</taxon>
    </lineage>
</organism>
<dbReference type="EMBL" id="JAAIUW010000011">
    <property type="protein sequence ID" value="KAF7808763.1"/>
    <property type="molecule type" value="Genomic_DNA"/>
</dbReference>
<dbReference type="Proteomes" id="UP000634136">
    <property type="component" value="Unassembled WGS sequence"/>
</dbReference>
<dbReference type="AlphaFoldDB" id="A0A834SQD0"/>
<proteinExistence type="predicted"/>